<reference evidence="1 2" key="1">
    <citation type="journal article" date="2021" name="Plant Biotechnol. J.">
        <title>Multi-omics assisted identification of the key and species-specific regulatory components of drought-tolerant mechanisms in Gossypium stocksii.</title>
        <authorList>
            <person name="Yu D."/>
            <person name="Ke L."/>
            <person name="Zhang D."/>
            <person name="Wu Y."/>
            <person name="Sun Y."/>
            <person name="Mei J."/>
            <person name="Sun J."/>
            <person name="Sun Y."/>
        </authorList>
    </citation>
    <scope>NUCLEOTIDE SEQUENCE [LARGE SCALE GENOMIC DNA]</scope>
    <source>
        <strain evidence="2">cv. E1</strain>
        <tissue evidence="1">Leaf</tissue>
    </source>
</reference>
<accession>A0A9D3UDY0</accession>
<dbReference type="OrthoDB" id="1920930at2759"/>
<evidence type="ECO:0000313" key="1">
    <source>
        <dbReference type="EMBL" id="KAH1038886.1"/>
    </source>
</evidence>
<gene>
    <name evidence="1" type="ORF">J1N35_040629</name>
</gene>
<evidence type="ECO:0000313" key="2">
    <source>
        <dbReference type="Proteomes" id="UP000828251"/>
    </source>
</evidence>
<comment type="caution">
    <text evidence="1">The sequence shown here is derived from an EMBL/GenBank/DDBJ whole genome shotgun (WGS) entry which is preliminary data.</text>
</comment>
<organism evidence="1 2">
    <name type="scientific">Gossypium stocksii</name>
    <dbReference type="NCBI Taxonomy" id="47602"/>
    <lineage>
        <taxon>Eukaryota</taxon>
        <taxon>Viridiplantae</taxon>
        <taxon>Streptophyta</taxon>
        <taxon>Embryophyta</taxon>
        <taxon>Tracheophyta</taxon>
        <taxon>Spermatophyta</taxon>
        <taxon>Magnoliopsida</taxon>
        <taxon>eudicotyledons</taxon>
        <taxon>Gunneridae</taxon>
        <taxon>Pentapetalae</taxon>
        <taxon>rosids</taxon>
        <taxon>malvids</taxon>
        <taxon>Malvales</taxon>
        <taxon>Malvaceae</taxon>
        <taxon>Malvoideae</taxon>
        <taxon>Gossypium</taxon>
    </lineage>
</organism>
<protein>
    <submittedName>
        <fullName evidence="1">Uncharacterized protein</fullName>
    </submittedName>
</protein>
<name>A0A9D3UDY0_9ROSI</name>
<proteinExistence type="predicted"/>
<dbReference type="AlphaFoldDB" id="A0A9D3UDY0"/>
<keyword evidence="2" id="KW-1185">Reference proteome</keyword>
<sequence length="82" mass="9308">MEKEPNNCPNYEKLKTVLDNKFLSVTQAEARKCKEETDEIAHCYMLASVTSTLYKQLQSCKTTKMILDKQGDTFDGQAALAR</sequence>
<dbReference type="EMBL" id="JAIQCV010000012">
    <property type="protein sequence ID" value="KAH1038886.1"/>
    <property type="molecule type" value="Genomic_DNA"/>
</dbReference>
<dbReference type="Proteomes" id="UP000828251">
    <property type="component" value="Unassembled WGS sequence"/>
</dbReference>